<keyword evidence="4" id="KW-0812">Transmembrane</keyword>
<feature type="transmembrane region" description="Helical" evidence="4">
    <location>
        <begin position="134"/>
        <end position="154"/>
    </location>
</feature>
<dbReference type="Pfam" id="PF25954">
    <property type="entry name" value="Beta-barrel_RND_2"/>
    <property type="match status" value="1"/>
</dbReference>
<accession>A0ABS1B0B8</accession>
<evidence type="ECO:0000259" key="5">
    <source>
        <dbReference type="Pfam" id="PF25917"/>
    </source>
</evidence>
<dbReference type="PANTHER" id="PTHR30386:SF19">
    <property type="entry name" value="MULTIDRUG EXPORT PROTEIN EMRA-RELATED"/>
    <property type="match status" value="1"/>
</dbReference>
<keyword evidence="8" id="KW-1185">Reference proteome</keyword>
<dbReference type="Gene3D" id="2.40.30.170">
    <property type="match status" value="1"/>
</dbReference>
<keyword evidence="2" id="KW-0175">Coiled coil</keyword>
<feature type="region of interest" description="Disordered" evidence="3">
    <location>
        <begin position="66"/>
        <end position="129"/>
    </location>
</feature>
<evidence type="ECO:0000313" key="8">
    <source>
        <dbReference type="Proteomes" id="UP000808215"/>
    </source>
</evidence>
<sequence>MSDATLFPLSDPQQVLASLVRAFTFTPARRAAVCAWRALAPPRVPVSAYAGGAVGLAPRVAVARAGDGNAAGGDDGNAGRDRRDERDERDERDTDAPGGGGDGHPHDDRGGRTGGDGDGDSHDGERKRPGKKPLIILGAVLLVLLIAGLVWWLATRDQESTDDAYTDGNAVAMAPHVSGYVTRLAVDDNTFVHRGDVLVEIDPRDYRARVDAARAQLGLAQAQLDAARVQLDIARVQYPAQYRQARAQIESADAAYRQALAAQERQRAVDARATSQQAIDAADAQRASADANVAMARAQARTASLVPQQIRQAETVVEERRQQVLQARAQLATAELDLSYCELRAPSDGWVTRRNVQLGSYLQAGASVFSIVTPQVWITANFKESQLERMRIGDRVDVSVDAYPDLDLHGHVDSIQLGSGARFSAFPAENATGNFVTIVQRVPVKIVLDGPLPNRPPLGLGLSVEPTVHLK</sequence>
<evidence type="ECO:0000256" key="2">
    <source>
        <dbReference type="SAM" id="Coils"/>
    </source>
</evidence>
<feature type="domain" description="Multidrug resistance protein MdtA-like barrel-sandwich hybrid" evidence="5">
    <location>
        <begin position="170"/>
        <end position="373"/>
    </location>
</feature>
<comment type="caution">
    <text evidence="7">The sequence shown here is derived from an EMBL/GenBank/DDBJ whole genome shotgun (WGS) entry which is preliminary data.</text>
</comment>
<dbReference type="EMBL" id="JADVKH010000058">
    <property type="protein sequence ID" value="MBJ9689768.1"/>
    <property type="molecule type" value="Genomic_DNA"/>
</dbReference>
<keyword evidence="4" id="KW-0472">Membrane</keyword>
<dbReference type="PANTHER" id="PTHR30386">
    <property type="entry name" value="MEMBRANE FUSION SUBUNIT OF EMRAB-TOLC MULTIDRUG EFFLUX PUMP"/>
    <property type="match status" value="1"/>
</dbReference>
<dbReference type="Pfam" id="PF25917">
    <property type="entry name" value="BSH_RND"/>
    <property type="match status" value="1"/>
</dbReference>
<evidence type="ECO:0000256" key="4">
    <source>
        <dbReference type="SAM" id="Phobius"/>
    </source>
</evidence>
<evidence type="ECO:0000256" key="1">
    <source>
        <dbReference type="ARBA" id="ARBA00004196"/>
    </source>
</evidence>
<dbReference type="SUPFAM" id="SSF111369">
    <property type="entry name" value="HlyD-like secretion proteins"/>
    <property type="match status" value="2"/>
</dbReference>
<feature type="coiled-coil region" evidence="2">
    <location>
        <begin position="210"/>
        <end position="262"/>
    </location>
</feature>
<proteinExistence type="predicted"/>
<feature type="domain" description="CusB-like beta-barrel" evidence="6">
    <location>
        <begin position="375"/>
        <end position="415"/>
    </location>
</feature>
<name>A0ABS1B0B8_BURVI</name>
<dbReference type="InterPro" id="IPR050739">
    <property type="entry name" value="MFP"/>
</dbReference>
<evidence type="ECO:0000256" key="3">
    <source>
        <dbReference type="SAM" id="MobiDB-lite"/>
    </source>
</evidence>
<organism evidence="7 8">
    <name type="scientific">Burkholderia vietnamiensis</name>
    <dbReference type="NCBI Taxonomy" id="60552"/>
    <lineage>
        <taxon>Bacteria</taxon>
        <taxon>Pseudomonadati</taxon>
        <taxon>Pseudomonadota</taxon>
        <taxon>Betaproteobacteria</taxon>
        <taxon>Burkholderiales</taxon>
        <taxon>Burkholderiaceae</taxon>
        <taxon>Burkholderia</taxon>
        <taxon>Burkholderia cepacia complex</taxon>
    </lineage>
</organism>
<protein>
    <submittedName>
        <fullName evidence="7">HlyD family secretion protein</fullName>
    </submittedName>
</protein>
<dbReference type="RefSeq" id="WP_200092089.1">
    <property type="nucleotide sequence ID" value="NZ_JADVKH010000058.1"/>
</dbReference>
<evidence type="ECO:0000313" key="7">
    <source>
        <dbReference type="EMBL" id="MBJ9689768.1"/>
    </source>
</evidence>
<dbReference type="Gene3D" id="2.40.50.100">
    <property type="match status" value="1"/>
</dbReference>
<dbReference type="InterPro" id="IPR058792">
    <property type="entry name" value="Beta-barrel_RND_2"/>
</dbReference>
<feature type="compositionally biased region" description="Basic and acidic residues" evidence="3">
    <location>
        <begin position="77"/>
        <end position="95"/>
    </location>
</feature>
<evidence type="ECO:0000259" key="6">
    <source>
        <dbReference type="Pfam" id="PF25954"/>
    </source>
</evidence>
<gene>
    <name evidence="7" type="ORF">I5589_22085</name>
</gene>
<reference evidence="7 8" key="1">
    <citation type="submission" date="2020-11" db="EMBL/GenBank/DDBJ databases">
        <title>Enhanced detection system for hospital associated transmission using whole genome sequencing surveillance.</title>
        <authorList>
            <person name="Harrison L.H."/>
            <person name="Van Tyne D."/>
            <person name="Marsh J.W."/>
            <person name="Griffith M.P."/>
            <person name="Snyder D.J."/>
            <person name="Cooper V.S."/>
            <person name="Mustapha M."/>
        </authorList>
    </citation>
    <scope>NUCLEOTIDE SEQUENCE [LARGE SCALE GENOMIC DNA]</scope>
    <source>
        <strain evidence="7 8">BC00020</strain>
    </source>
</reference>
<dbReference type="Proteomes" id="UP000808215">
    <property type="component" value="Unassembled WGS sequence"/>
</dbReference>
<dbReference type="InterPro" id="IPR058625">
    <property type="entry name" value="MdtA-like_BSH"/>
</dbReference>
<comment type="subcellular location">
    <subcellularLocation>
        <location evidence="1">Cell envelope</location>
    </subcellularLocation>
</comment>
<dbReference type="Gene3D" id="1.10.287.470">
    <property type="entry name" value="Helix hairpin bin"/>
    <property type="match status" value="1"/>
</dbReference>
<keyword evidence="4" id="KW-1133">Transmembrane helix</keyword>
<feature type="coiled-coil region" evidence="2">
    <location>
        <begin position="310"/>
        <end position="337"/>
    </location>
</feature>